<evidence type="ECO:0000256" key="8">
    <source>
        <dbReference type="ARBA" id="ARBA00023034"/>
    </source>
</evidence>
<evidence type="ECO:0000256" key="1">
    <source>
        <dbReference type="ARBA" id="ARBA00004323"/>
    </source>
</evidence>
<keyword evidence="4" id="KW-0808">Transferase</keyword>
<dbReference type="Gene3D" id="3.90.550.50">
    <property type="match status" value="1"/>
</dbReference>
<keyword evidence="5" id="KW-0812">Transmembrane</keyword>
<sequence>MYVIEFISAAACIYIPMELTGNKLPVRATIHFFKKSLPLLPTCISILLLLSVWRVLNDVNVKVTSLAASTSKTNTIKQSETNSSLLPSNYYATHERSQVQHHIHRTKLLSIAVCPPNSLFLLVLVSTNVGNFNRRQLIRKTWGADYAIETKWKTVFLLGKNSNDKEMENISKESEIYGDMVQADYHEHFWNMSYKVAMGFEWSVKYCTFNYLLKADDDVFVNTLGLMDFLSKYTTPRKKLYTGNIMIGSVVLRNGRYAVTPEEYNETAYKPYCSGGGYVLSRDVVEKFLSYFDVLKPLKIDDAYIGLLADRAGVKVTHNEDFRMYENKCEFKETTLVQHPATGDCAIKLYHNMTGQIRQVD</sequence>
<keyword evidence="6" id="KW-0735">Signal-anchor</keyword>
<comment type="subcellular location">
    <subcellularLocation>
        <location evidence="1 11">Golgi apparatus membrane</location>
        <topology evidence="1 11">Single-pass type II membrane protein</topology>
    </subcellularLocation>
</comment>
<evidence type="ECO:0000256" key="9">
    <source>
        <dbReference type="ARBA" id="ARBA00023136"/>
    </source>
</evidence>
<reference evidence="12" key="1">
    <citation type="submission" date="2023-01" db="EMBL/GenBank/DDBJ databases">
        <title>Genome assembly of the deep-sea coral Lophelia pertusa.</title>
        <authorList>
            <person name="Herrera S."/>
            <person name="Cordes E."/>
        </authorList>
    </citation>
    <scope>NUCLEOTIDE SEQUENCE</scope>
    <source>
        <strain evidence="12">USNM1676648</strain>
        <tissue evidence="12">Polyp</tissue>
    </source>
</reference>
<dbReference type="GO" id="GO:0000139">
    <property type="term" value="C:Golgi membrane"/>
    <property type="evidence" value="ECO:0007669"/>
    <property type="project" value="UniProtKB-SubCell"/>
</dbReference>
<organism evidence="12 13">
    <name type="scientific">Desmophyllum pertusum</name>
    <dbReference type="NCBI Taxonomy" id="174260"/>
    <lineage>
        <taxon>Eukaryota</taxon>
        <taxon>Metazoa</taxon>
        <taxon>Cnidaria</taxon>
        <taxon>Anthozoa</taxon>
        <taxon>Hexacorallia</taxon>
        <taxon>Scleractinia</taxon>
        <taxon>Caryophylliina</taxon>
        <taxon>Caryophylliidae</taxon>
        <taxon>Desmophyllum</taxon>
    </lineage>
</organism>
<evidence type="ECO:0000256" key="10">
    <source>
        <dbReference type="ARBA" id="ARBA00023180"/>
    </source>
</evidence>
<dbReference type="InterPro" id="IPR029044">
    <property type="entry name" value="Nucleotide-diphossugar_trans"/>
</dbReference>
<keyword evidence="13" id="KW-1185">Reference proteome</keyword>
<dbReference type="Proteomes" id="UP001163046">
    <property type="component" value="Unassembled WGS sequence"/>
</dbReference>
<keyword evidence="3 11" id="KW-0328">Glycosyltransferase</keyword>
<keyword evidence="8 11" id="KW-0333">Golgi apparatus</keyword>
<evidence type="ECO:0000256" key="5">
    <source>
        <dbReference type="ARBA" id="ARBA00022692"/>
    </source>
</evidence>
<protein>
    <recommendedName>
        <fullName evidence="11">Hexosyltransferase</fullName>
        <ecNumber evidence="11">2.4.1.-</ecNumber>
    </recommendedName>
</protein>
<dbReference type="PANTHER" id="PTHR11214">
    <property type="entry name" value="BETA-1,3-N-ACETYLGLUCOSAMINYLTRANSFERASE"/>
    <property type="match status" value="1"/>
</dbReference>
<evidence type="ECO:0000256" key="11">
    <source>
        <dbReference type="RuleBase" id="RU363063"/>
    </source>
</evidence>
<name>A0A9X0DB76_9CNID</name>
<evidence type="ECO:0000256" key="3">
    <source>
        <dbReference type="ARBA" id="ARBA00022676"/>
    </source>
</evidence>
<dbReference type="GO" id="GO:0006493">
    <property type="term" value="P:protein O-linked glycosylation"/>
    <property type="evidence" value="ECO:0007669"/>
    <property type="project" value="TreeGrafter"/>
</dbReference>
<keyword evidence="7" id="KW-1133">Transmembrane helix</keyword>
<dbReference type="AlphaFoldDB" id="A0A9X0DB76"/>
<evidence type="ECO:0000256" key="6">
    <source>
        <dbReference type="ARBA" id="ARBA00022968"/>
    </source>
</evidence>
<evidence type="ECO:0000256" key="7">
    <source>
        <dbReference type="ARBA" id="ARBA00022989"/>
    </source>
</evidence>
<dbReference type="EC" id="2.4.1.-" evidence="11"/>
<keyword evidence="10" id="KW-0325">Glycoprotein</keyword>
<dbReference type="GO" id="GO:0016758">
    <property type="term" value="F:hexosyltransferase activity"/>
    <property type="evidence" value="ECO:0007669"/>
    <property type="project" value="InterPro"/>
</dbReference>
<comment type="caution">
    <text evidence="12">The sequence shown here is derived from an EMBL/GenBank/DDBJ whole genome shotgun (WGS) entry which is preliminary data.</text>
</comment>
<accession>A0A9X0DB76</accession>
<evidence type="ECO:0000256" key="2">
    <source>
        <dbReference type="ARBA" id="ARBA00008661"/>
    </source>
</evidence>
<dbReference type="SUPFAM" id="SSF53448">
    <property type="entry name" value="Nucleotide-diphospho-sugar transferases"/>
    <property type="match status" value="1"/>
</dbReference>
<proteinExistence type="inferred from homology"/>
<dbReference type="EMBL" id="MU825397">
    <property type="protein sequence ID" value="KAJ7394137.1"/>
    <property type="molecule type" value="Genomic_DNA"/>
</dbReference>
<dbReference type="Pfam" id="PF01762">
    <property type="entry name" value="Galactosyl_T"/>
    <property type="match status" value="1"/>
</dbReference>
<gene>
    <name evidence="12" type="ORF">OS493_003815</name>
</gene>
<comment type="similarity">
    <text evidence="2 11">Belongs to the glycosyltransferase 31 family.</text>
</comment>
<evidence type="ECO:0000256" key="4">
    <source>
        <dbReference type="ARBA" id="ARBA00022679"/>
    </source>
</evidence>
<dbReference type="FunFam" id="3.90.550.50:FF:000001">
    <property type="entry name" value="Hexosyltransferase"/>
    <property type="match status" value="1"/>
</dbReference>
<evidence type="ECO:0000313" key="12">
    <source>
        <dbReference type="EMBL" id="KAJ7394137.1"/>
    </source>
</evidence>
<keyword evidence="9" id="KW-0472">Membrane</keyword>
<dbReference type="PANTHER" id="PTHR11214:SF365">
    <property type="entry name" value="HEXOSYLTRANSFERASE"/>
    <property type="match status" value="1"/>
</dbReference>
<evidence type="ECO:0000313" key="13">
    <source>
        <dbReference type="Proteomes" id="UP001163046"/>
    </source>
</evidence>
<dbReference type="OrthoDB" id="2139606at2759"/>
<dbReference type="InterPro" id="IPR002659">
    <property type="entry name" value="Glyco_trans_31"/>
</dbReference>